<evidence type="ECO:0000313" key="10">
    <source>
        <dbReference type="EMBL" id="OCM71416.1"/>
    </source>
</evidence>
<dbReference type="GO" id="GO:0009423">
    <property type="term" value="P:chorismate biosynthetic process"/>
    <property type="evidence" value="ECO:0007669"/>
    <property type="project" value="UniProtKB-UniPathway"/>
</dbReference>
<evidence type="ECO:0000256" key="2">
    <source>
        <dbReference type="ARBA" id="ARBA00004688"/>
    </source>
</evidence>
<dbReference type="Pfam" id="PF00793">
    <property type="entry name" value="DAHP_synth_1"/>
    <property type="match status" value="1"/>
</dbReference>
<dbReference type="PANTHER" id="PTHR21225:SF12">
    <property type="entry name" value="PHOSPHO-2-DEHYDRO-3-DEOXYHEPTONATE ALDOLASE, TYROSINE-INHIBITED"/>
    <property type="match status" value="1"/>
</dbReference>
<dbReference type="InterPro" id="IPR013785">
    <property type="entry name" value="Aldolase_TIM"/>
</dbReference>
<dbReference type="KEGG" id="sage:EN72_09105"/>
<comment type="catalytic activity">
    <reaction evidence="7 8">
        <text>D-erythrose 4-phosphate + phosphoenolpyruvate + H2O = 7-phospho-2-dehydro-3-deoxy-D-arabino-heptonate + phosphate</text>
        <dbReference type="Rhea" id="RHEA:14717"/>
        <dbReference type="ChEBI" id="CHEBI:15377"/>
        <dbReference type="ChEBI" id="CHEBI:16897"/>
        <dbReference type="ChEBI" id="CHEBI:43474"/>
        <dbReference type="ChEBI" id="CHEBI:58394"/>
        <dbReference type="ChEBI" id="CHEBI:58702"/>
        <dbReference type="EC" id="2.5.1.54"/>
    </reaction>
</comment>
<evidence type="ECO:0000256" key="6">
    <source>
        <dbReference type="ARBA" id="ARBA00023141"/>
    </source>
</evidence>
<dbReference type="GO" id="GO:0009073">
    <property type="term" value="P:aromatic amino acid family biosynthetic process"/>
    <property type="evidence" value="ECO:0007669"/>
    <property type="project" value="UniProtKB-KW"/>
</dbReference>
<reference evidence="10 11" key="1">
    <citation type="journal article" date="2016" name="Sci. Rep.">
        <title>Serotype IV Streptococcus agalactiae ST-452 has arisen from large genomic recombination events between CC23 and the hypervirulent CC17 lineages.</title>
        <authorList>
            <person name="Campisi E."/>
            <person name="Rinaudo C.D."/>
            <person name="Donati C."/>
            <person name="Barucco M."/>
            <person name="Torricelli G."/>
            <person name="Edwards M.S."/>
            <person name="Baker C.J."/>
            <person name="Margarit I."/>
            <person name="Rosini R."/>
        </authorList>
    </citation>
    <scope>NUCLEOTIDE SEQUENCE [LARGE SCALE GENOMIC DNA]</scope>
    <source>
        <strain evidence="10 11">CZ-PW-140</strain>
    </source>
</reference>
<dbReference type="InterPro" id="IPR006218">
    <property type="entry name" value="DAHP1/KDSA"/>
</dbReference>
<evidence type="ECO:0000313" key="11">
    <source>
        <dbReference type="Proteomes" id="UP000093122"/>
    </source>
</evidence>
<accession>A0A0E1EPR3</accession>
<keyword evidence="5 8" id="KW-0808">Transferase</keyword>
<dbReference type="Proteomes" id="UP000093122">
    <property type="component" value="Unassembled WGS sequence"/>
</dbReference>
<dbReference type="GO" id="GO:0008652">
    <property type="term" value="P:amino acid biosynthetic process"/>
    <property type="evidence" value="ECO:0007669"/>
    <property type="project" value="UniProtKB-KW"/>
</dbReference>
<dbReference type="EC" id="2.5.1.54" evidence="8"/>
<comment type="function">
    <text evidence="1 8">Stereospecific condensation of phosphoenolpyruvate (PEP) and D-erythrose-4-phosphate (E4P) giving rise to 3-deoxy-D-arabino-heptulosonate-7-phosphate (DAHP).</text>
</comment>
<proteinExistence type="inferred from homology"/>
<dbReference type="NCBIfam" id="TIGR00034">
    <property type="entry name" value="aroFGH"/>
    <property type="match status" value="1"/>
</dbReference>
<feature type="domain" description="DAHP synthetase I/KDSA" evidence="9">
    <location>
        <begin position="34"/>
        <end position="327"/>
    </location>
</feature>
<organism evidence="10 11">
    <name type="scientific">Streptococcus agalactiae</name>
    <dbReference type="NCBI Taxonomy" id="1311"/>
    <lineage>
        <taxon>Bacteria</taxon>
        <taxon>Bacillati</taxon>
        <taxon>Bacillota</taxon>
        <taxon>Bacilli</taxon>
        <taxon>Lactobacillales</taxon>
        <taxon>Streptococcaceae</taxon>
        <taxon>Streptococcus</taxon>
    </lineage>
</organism>
<evidence type="ECO:0000256" key="5">
    <source>
        <dbReference type="ARBA" id="ARBA00022679"/>
    </source>
</evidence>
<comment type="similarity">
    <text evidence="3 8">Belongs to the class-I DAHP synthase family.</text>
</comment>
<dbReference type="GO" id="GO:0003849">
    <property type="term" value="F:3-deoxy-7-phosphoheptulonate synthase activity"/>
    <property type="evidence" value="ECO:0007669"/>
    <property type="project" value="UniProtKB-EC"/>
</dbReference>
<name>A0A0E1EPR3_STRAG</name>
<dbReference type="UniPathway" id="UPA00053">
    <property type="reaction ID" value="UER00084"/>
</dbReference>
<dbReference type="EMBL" id="MAWT01000022">
    <property type="protein sequence ID" value="OCM71416.1"/>
    <property type="molecule type" value="Genomic_DNA"/>
</dbReference>
<evidence type="ECO:0000256" key="4">
    <source>
        <dbReference type="ARBA" id="ARBA00022605"/>
    </source>
</evidence>
<dbReference type="NCBIfam" id="NF009395">
    <property type="entry name" value="PRK12755.1"/>
    <property type="match status" value="1"/>
</dbReference>
<sequence length="335" mass="38518">MGFHQLSDKINIEILKQKTSLDLEVSQKKLAKEEELKNIIKGEDQRFLVIVGPCSADNPKAVLTYAKRLAKLEAAFKDKMFLVMRVYTAKPRTNGDGYKGLVHHSDKLGAFFQARKMHYDIIRETGLLTADELLYPEMLSVMDDLVSYYAIGARSVEDQGHRFISSGIDAPVGMKNPTSGNLRVMFNAVYAAQNQQELFYQNKQVRTDGNLLSHVILRGYHNADYRSIPNYHYENLLETITHYEETDLQNPFIVVDTNHDNSGKQFLEQIRIVKSVLADRQWHTKIRNYVRGFLIESYLEDGRQDKPDVFGKSITDPCLGWDKTEMLIRDIYNSL</sequence>
<comment type="caution">
    <text evidence="10">The sequence shown here is derived from an EMBL/GenBank/DDBJ whole genome shotgun (WGS) entry which is preliminary data.</text>
</comment>
<evidence type="ECO:0000256" key="7">
    <source>
        <dbReference type="ARBA" id="ARBA00047508"/>
    </source>
</evidence>
<dbReference type="Gene3D" id="3.20.20.70">
    <property type="entry name" value="Aldolase class I"/>
    <property type="match status" value="1"/>
</dbReference>
<gene>
    <name evidence="10" type="ORF">AX245_09425</name>
</gene>
<dbReference type="AlphaFoldDB" id="A0A0E1EPR3"/>
<evidence type="ECO:0000256" key="1">
    <source>
        <dbReference type="ARBA" id="ARBA00003726"/>
    </source>
</evidence>
<dbReference type="RefSeq" id="WP_000505722.1">
    <property type="nucleotide sequence ID" value="NZ_CP007631.1"/>
</dbReference>
<dbReference type="SUPFAM" id="SSF51569">
    <property type="entry name" value="Aldolase"/>
    <property type="match status" value="1"/>
</dbReference>
<dbReference type="InterPro" id="IPR006219">
    <property type="entry name" value="DAHP_synth_1"/>
</dbReference>
<evidence type="ECO:0000256" key="8">
    <source>
        <dbReference type="PIRNR" id="PIRNR001361"/>
    </source>
</evidence>
<dbReference type="PIRSF" id="PIRSF001361">
    <property type="entry name" value="DAHP_synthase"/>
    <property type="match status" value="1"/>
</dbReference>
<evidence type="ECO:0000259" key="9">
    <source>
        <dbReference type="Pfam" id="PF00793"/>
    </source>
</evidence>
<keyword evidence="4 8" id="KW-0028">Amino-acid biosynthesis</keyword>
<protein>
    <recommendedName>
        <fullName evidence="8">Phospho-2-dehydro-3-deoxyheptonate aldolase</fullName>
        <ecNumber evidence="8">2.5.1.54</ecNumber>
    </recommendedName>
</protein>
<comment type="pathway">
    <text evidence="2 8">Metabolic intermediate biosynthesis; chorismate biosynthesis; chorismate from D-erythrose 4-phosphate and phosphoenolpyruvate: step 1/7.</text>
</comment>
<dbReference type="PANTHER" id="PTHR21225">
    <property type="entry name" value="PHOSPHO-2-DEHYDRO-3-DEOXYHEPTONATE ALDOLASE DAHP SYNTHETASE"/>
    <property type="match status" value="1"/>
</dbReference>
<keyword evidence="6 8" id="KW-0057">Aromatic amino acid biosynthesis</keyword>
<dbReference type="GO" id="GO:0005737">
    <property type="term" value="C:cytoplasm"/>
    <property type="evidence" value="ECO:0007669"/>
    <property type="project" value="TreeGrafter"/>
</dbReference>
<evidence type="ECO:0000256" key="3">
    <source>
        <dbReference type="ARBA" id="ARBA00007985"/>
    </source>
</evidence>